<gene>
    <name evidence="10" type="ORF">DAEQUDRAFT_810567</name>
</gene>
<name>A0A165RG05_9APHY</name>
<dbReference type="Gene3D" id="3.50.50.60">
    <property type="entry name" value="FAD/NAD(P)-binding domain"/>
    <property type="match status" value="1"/>
</dbReference>
<evidence type="ECO:0000313" key="11">
    <source>
        <dbReference type="Proteomes" id="UP000076727"/>
    </source>
</evidence>
<dbReference type="Pfam" id="PF13450">
    <property type="entry name" value="NAD_binding_8"/>
    <property type="match status" value="1"/>
</dbReference>
<keyword evidence="5" id="KW-0274">FAD</keyword>
<evidence type="ECO:0000256" key="2">
    <source>
        <dbReference type="ARBA" id="ARBA00009967"/>
    </source>
</evidence>
<sequence length="540" mass="59010">MRPNLVLGLNAALTTYAAALKLPFNIPFLSNNDQAPLIDISALLPASTPPNRIAIIGAGAGGSSAAFWISKAKERFGLDVDVDVYEKNDYIGGRSTVGYPYNNTEYEPVELGASIFVENNRNMWRATDEFGLERISFGEENNLMGIWDGQEFVLTTGGGSFLGSWMDTFKVIWRYGITAPRRTQALVKSMVTQFLTLYDPTAPRFSNITTLASSLGWTPVIASTAAEYFDTQGIGRLFTRELVDAATRVNYGQDVDALHALEGMCSLAAGNAASVKGGNFQVFERFLVRSNATVHLKTEVTSLIQDAASGAWLVGTSGTTRPRAYRGVILAAPFHSTAIEVSPPTLLEPVPAQPYVHLHVTLLSTTSPTPNSSYFGLGGGSAPTEVLTTHNRVREGLGEEPEFNSMTYHGKIKKADGTPVERDEWVVKIFSKQRVEDAWLENMFGEGNVGWVLRKEWDAYPVLPPTVSFPPIKLAKGLYYVNAFEPFISTMETETIASRNVVDLLLHDEFNAGICPAAAHVDEDAAAQKQNEKFVLGWEC</sequence>
<dbReference type="PANTHER" id="PTHR15944">
    <property type="entry name" value="FARNESYLCYSTEINE LYASE"/>
    <property type="match status" value="1"/>
</dbReference>
<keyword evidence="7" id="KW-0325">Glycoprotein</keyword>
<evidence type="ECO:0000256" key="6">
    <source>
        <dbReference type="ARBA" id="ARBA00023002"/>
    </source>
</evidence>
<keyword evidence="6" id="KW-0560">Oxidoreductase</keyword>
<feature type="domain" description="Prenylcysteine lyase" evidence="9">
    <location>
        <begin position="164"/>
        <end position="508"/>
    </location>
</feature>
<evidence type="ECO:0000256" key="8">
    <source>
        <dbReference type="SAM" id="SignalP"/>
    </source>
</evidence>
<evidence type="ECO:0000256" key="5">
    <source>
        <dbReference type="ARBA" id="ARBA00022827"/>
    </source>
</evidence>
<dbReference type="GO" id="GO:0001735">
    <property type="term" value="F:prenylcysteine oxidase activity"/>
    <property type="evidence" value="ECO:0007669"/>
    <property type="project" value="InterPro"/>
</dbReference>
<dbReference type="GO" id="GO:0030327">
    <property type="term" value="P:prenylated protein catabolic process"/>
    <property type="evidence" value="ECO:0007669"/>
    <property type="project" value="TreeGrafter"/>
</dbReference>
<evidence type="ECO:0000313" key="10">
    <source>
        <dbReference type="EMBL" id="KZT70702.1"/>
    </source>
</evidence>
<dbReference type="InterPro" id="IPR036188">
    <property type="entry name" value="FAD/NAD-bd_sf"/>
</dbReference>
<dbReference type="PANTHER" id="PTHR15944:SF0">
    <property type="entry name" value="PRENYLCYSTEINE LYASE DOMAIN-CONTAINING PROTEIN"/>
    <property type="match status" value="1"/>
</dbReference>
<dbReference type="InterPro" id="IPR017046">
    <property type="entry name" value="Prenylcysteine_Oxase1"/>
</dbReference>
<keyword evidence="4 8" id="KW-0732">Signal</keyword>
<dbReference type="SUPFAM" id="SSF51905">
    <property type="entry name" value="FAD/NAD(P)-binding domain"/>
    <property type="match status" value="1"/>
</dbReference>
<dbReference type="AlphaFoldDB" id="A0A165RG05"/>
<reference evidence="10 11" key="1">
    <citation type="journal article" date="2016" name="Mol. Biol. Evol.">
        <title>Comparative Genomics of Early-Diverging Mushroom-Forming Fungi Provides Insights into the Origins of Lignocellulose Decay Capabilities.</title>
        <authorList>
            <person name="Nagy L.G."/>
            <person name="Riley R."/>
            <person name="Tritt A."/>
            <person name="Adam C."/>
            <person name="Daum C."/>
            <person name="Floudas D."/>
            <person name="Sun H."/>
            <person name="Yadav J.S."/>
            <person name="Pangilinan J."/>
            <person name="Larsson K.H."/>
            <person name="Matsuura K."/>
            <person name="Barry K."/>
            <person name="Labutti K."/>
            <person name="Kuo R."/>
            <person name="Ohm R.A."/>
            <person name="Bhattacharya S.S."/>
            <person name="Shirouzu T."/>
            <person name="Yoshinaga Y."/>
            <person name="Martin F.M."/>
            <person name="Grigoriev I.V."/>
            <person name="Hibbett D.S."/>
        </authorList>
    </citation>
    <scope>NUCLEOTIDE SEQUENCE [LARGE SCALE GENOMIC DNA]</scope>
    <source>
        <strain evidence="10 11">L-15889</strain>
    </source>
</reference>
<organism evidence="10 11">
    <name type="scientific">Daedalea quercina L-15889</name>
    <dbReference type="NCBI Taxonomy" id="1314783"/>
    <lineage>
        <taxon>Eukaryota</taxon>
        <taxon>Fungi</taxon>
        <taxon>Dikarya</taxon>
        <taxon>Basidiomycota</taxon>
        <taxon>Agaricomycotina</taxon>
        <taxon>Agaricomycetes</taxon>
        <taxon>Polyporales</taxon>
        <taxon>Fomitopsis</taxon>
    </lineage>
</organism>
<feature type="chain" id="PRO_5007865772" evidence="8">
    <location>
        <begin position="20"/>
        <end position="540"/>
    </location>
</feature>
<evidence type="ECO:0000256" key="7">
    <source>
        <dbReference type="ARBA" id="ARBA00023180"/>
    </source>
</evidence>
<evidence type="ECO:0000256" key="1">
    <source>
        <dbReference type="ARBA" id="ARBA00001974"/>
    </source>
</evidence>
<evidence type="ECO:0000256" key="4">
    <source>
        <dbReference type="ARBA" id="ARBA00022729"/>
    </source>
</evidence>
<comment type="similarity">
    <text evidence="2">Belongs to the prenylcysteine oxidase family.</text>
</comment>
<dbReference type="GO" id="GO:0030328">
    <property type="term" value="P:prenylcysteine catabolic process"/>
    <property type="evidence" value="ECO:0007669"/>
    <property type="project" value="InterPro"/>
</dbReference>
<dbReference type="Proteomes" id="UP000076727">
    <property type="component" value="Unassembled WGS sequence"/>
</dbReference>
<dbReference type="EMBL" id="KV429050">
    <property type="protein sequence ID" value="KZT70702.1"/>
    <property type="molecule type" value="Genomic_DNA"/>
</dbReference>
<feature type="signal peptide" evidence="8">
    <location>
        <begin position="1"/>
        <end position="19"/>
    </location>
</feature>
<proteinExistence type="inferred from homology"/>
<dbReference type="Pfam" id="PF07156">
    <property type="entry name" value="Prenylcys_lyase"/>
    <property type="match status" value="1"/>
</dbReference>
<comment type="cofactor">
    <cofactor evidence="1">
        <name>FAD</name>
        <dbReference type="ChEBI" id="CHEBI:57692"/>
    </cofactor>
</comment>
<keyword evidence="11" id="KW-1185">Reference proteome</keyword>
<dbReference type="OrthoDB" id="437369at2759"/>
<keyword evidence="3" id="KW-0285">Flavoprotein</keyword>
<evidence type="ECO:0000256" key="3">
    <source>
        <dbReference type="ARBA" id="ARBA00022630"/>
    </source>
</evidence>
<accession>A0A165RG05</accession>
<dbReference type="PIRSF" id="PIRSF036292">
    <property type="entry name" value="Prenylcysteine_oxidase"/>
    <property type="match status" value="1"/>
</dbReference>
<dbReference type="InterPro" id="IPR010795">
    <property type="entry name" value="Prenylcys_lyase"/>
</dbReference>
<evidence type="ECO:0000259" key="9">
    <source>
        <dbReference type="Pfam" id="PF07156"/>
    </source>
</evidence>
<protein>
    <submittedName>
        <fullName evidence="10">FAD/NAD(P)-binding domain-containing protein</fullName>
    </submittedName>
</protein>